<proteinExistence type="inferred from homology"/>
<evidence type="ECO:0000256" key="3">
    <source>
        <dbReference type="HAMAP-Rule" id="MF_00518"/>
    </source>
</evidence>
<dbReference type="PANTHER" id="PTHR10472">
    <property type="entry name" value="D-TYROSYL-TRNA TYR DEACYLASE"/>
    <property type="match status" value="1"/>
</dbReference>
<dbReference type="InterPro" id="IPR023509">
    <property type="entry name" value="DTD-like_sf"/>
</dbReference>
<comment type="similarity">
    <text evidence="1 3">Belongs to the DTD family.</text>
</comment>
<comment type="caution">
    <text evidence="4">The sequence shown here is derived from an EMBL/GenBank/DDBJ whole genome shotgun (WGS) entry which is preliminary data.</text>
</comment>
<dbReference type="Gene3D" id="3.50.80.10">
    <property type="entry name" value="D-tyrosyl-tRNA(Tyr) deacylase"/>
    <property type="match status" value="1"/>
</dbReference>
<feature type="short sequence motif" description="Gly-cisPro motif, important for rejection of L-amino acids" evidence="3">
    <location>
        <begin position="137"/>
        <end position="138"/>
    </location>
</feature>
<protein>
    <recommendedName>
        <fullName evidence="3">D-aminoacyl-tRNA deacylase</fullName>
        <shortName evidence="3">DTD</shortName>
        <ecNumber evidence="3">3.1.1.96</ecNumber>
    </recommendedName>
    <alternativeName>
        <fullName evidence="3">Gly-tRNA(Ala) deacylase</fullName>
        <ecNumber evidence="3">3.1.1.-</ecNumber>
    </alternativeName>
</protein>
<dbReference type="EC" id="3.1.1.96" evidence="3"/>
<dbReference type="HAMAP" id="MF_00518">
    <property type="entry name" value="Deacylase_Dtd"/>
    <property type="match status" value="1"/>
</dbReference>
<comment type="subunit">
    <text evidence="3">Homodimer.</text>
</comment>
<reference evidence="5" key="1">
    <citation type="journal article" date="2019" name="Int. J. Syst. Evol. Microbiol.">
        <title>The Global Catalogue of Microorganisms (GCM) 10K type strain sequencing project: providing services to taxonomists for standard genome sequencing and annotation.</title>
        <authorList>
            <consortium name="The Broad Institute Genomics Platform"/>
            <consortium name="The Broad Institute Genome Sequencing Center for Infectious Disease"/>
            <person name="Wu L."/>
            <person name="Ma J."/>
        </authorList>
    </citation>
    <scope>NUCLEOTIDE SEQUENCE [LARGE SCALE GENOMIC DNA]</scope>
    <source>
        <strain evidence="5">TISTR 932</strain>
    </source>
</reference>
<dbReference type="NCBIfam" id="TIGR00256">
    <property type="entry name" value="D-aminoacyl-tRNA deacylase"/>
    <property type="match status" value="1"/>
</dbReference>
<keyword evidence="5" id="KW-1185">Reference proteome</keyword>
<evidence type="ECO:0000256" key="2">
    <source>
        <dbReference type="ARBA" id="ARBA00022555"/>
    </source>
</evidence>
<dbReference type="Pfam" id="PF02580">
    <property type="entry name" value="Tyr_Deacylase"/>
    <property type="match status" value="1"/>
</dbReference>
<dbReference type="PANTHER" id="PTHR10472:SF5">
    <property type="entry name" value="D-AMINOACYL-TRNA DEACYLASE 1"/>
    <property type="match status" value="1"/>
</dbReference>
<evidence type="ECO:0000256" key="1">
    <source>
        <dbReference type="ARBA" id="ARBA00009673"/>
    </source>
</evidence>
<evidence type="ECO:0000313" key="5">
    <source>
        <dbReference type="Proteomes" id="UP001597427"/>
    </source>
</evidence>
<comment type="catalytic activity">
    <reaction evidence="3">
        <text>glycyl-tRNA(Ala) + H2O = tRNA(Ala) + glycine + H(+)</text>
        <dbReference type="Rhea" id="RHEA:53744"/>
        <dbReference type="Rhea" id="RHEA-COMP:9657"/>
        <dbReference type="Rhea" id="RHEA-COMP:13640"/>
        <dbReference type="ChEBI" id="CHEBI:15377"/>
        <dbReference type="ChEBI" id="CHEBI:15378"/>
        <dbReference type="ChEBI" id="CHEBI:57305"/>
        <dbReference type="ChEBI" id="CHEBI:78442"/>
        <dbReference type="ChEBI" id="CHEBI:78522"/>
    </reaction>
</comment>
<keyword evidence="2 3" id="KW-0820">tRNA-binding</keyword>
<dbReference type="EC" id="3.1.1.-" evidence="3"/>
<comment type="subcellular location">
    <subcellularLocation>
        <location evidence="3">Cytoplasm</location>
    </subcellularLocation>
</comment>
<dbReference type="SUPFAM" id="SSF69500">
    <property type="entry name" value="DTD-like"/>
    <property type="match status" value="1"/>
</dbReference>
<dbReference type="EMBL" id="JBHUMO010000056">
    <property type="protein sequence ID" value="MFD2729587.1"/>
    <property type="molecule type" value="Genomic_DNA"/>
</dbReference>
<comment type="catalytic activity">
    <reaction evidence="3">
        <text>a D-aminoacyl-tRNA + H2O = a tRNA + a D-alpha-amino acid + H(+)</text>
        <dbReference type="Rhea" id="RHEA:13953"/>
        <dbReference type="Rhea" id="RHEA-COMP:10123"/>
        <dbReference type="Rhea" id="RHEA-COMP:10124"/>
        <dbReference type="ChEBI" id="CHEBI:15377"/>
        <dbReference type="ChEBI" id="CHEBI:15378"/>
        <dbReference type="ChEBI" id="CHEBI:59871"/>
        <dbReference type="ChEBI" id="CHEBI:78442"/>
        <dbReference type="ChEBI" id="CHEBI:79333"/>
        <dbReference type="EC" id="3.1.1.96"/>
    </reaction>
</comment>
<dbReference type="Proteomes" id="UP001597427">
    <property type="component" value="Unassembled WGS sequence"/>
</dbReference>
<dbReference type="InterPro" id="IPR003732">
    <property type="entry name" value="Daa-tRNA_deacyls_DTD"/>
</dbReference>
<dbReference type="CDD" id="cd00563">
    <property type="entry name" value="Dtyr_deacylase"/>
    <property type="match status" value="1"/>
</dbReference>
<dbReference type="GO" id="GO:0051499">
    <property type="term" value="F:D-aminoacyl-tRNA deacylase activity"/>
    <property type="evidence" value="ECO:0007669"/>
    <property type="project" value="UniProtKB-EC"/>
</dbReference>
<keyword evidence="3" id="KW-0694">RNA-binding</keyword>
<keyword evidence="3 4" id="KW-0378">Hydrolase</keyword>
<accession>A0ABW5TKX1</accession>
<comment type="domain">
    <text evidence="3">A Gly-cisPro motif from one monomer fits into the active site of the other monomer to allow specific chiral rejection of L-amino acids.</text>
</comment>
<evidence type="ECO:0000313" key="4">
    <source>
        <dbReference type="EMBL" id="MFD2729587.1"/>
    </source>
</evidence>
<dbReference type="RefSeq" id="WP_379982093.1">
    <property type="nucleotide sequence ID" value="NZ_JBHUMO010000056.1"/>
</dbReference>
<keyword evidence="3" id="KW-0963">Cytoplasm</keyword>
<comment type="function">
    <text evidence="3">An aminoacyl-tRNA editing enzyme that deacylates mischarged D-aminoacyl-tRNAs. Also deacylates mischarged glycyl-tRNA(Ala), protecting cells against glycine mischarging by AlaRS. Acts via tRNA-based rather than protein-based catalysis; rejects L-amino acids rather than detecting D-amino acids in the active site. By recycling D-aminoacyl-tRNA to D-amino acids and free tRNA molecules, this enzyme counteracts the toxicity associated with the formation of D-aminoacyl-tRNA entities in vivo and helps enforce protein L-homochirality.</text>
</comment>
<gene>
    <name evidence="3 4" type="primary">dtd</name>
    <name evidence="4" type="ORF">ACFSR0_09160</name>
</gene>
<name>A0ABW5TKX1_9ENTE</name>
<organism evidence="4 5">
    <name type="scientific">Enterococcus camelliae</name>
    <dbReference type="NCBI Taxonomy" id="453959"/>
    <lineage>
        <taxon>Bacteria</taxon>
        <taxon>Bacillati</taxon>
        <taxon>Bacillota</taxon>
        <taxon>Bacilli</taxon>
        <taxon>Lactobacillales</taxon>
        <taxon>Enterococcaceae</taxon>
        <taxon>Enterococcus</taxon>
    </lineage>
</organism>
<sequence>MRAVVQRVSQAQVAVDEVCLGKIDCGFVVLLGIHQEDTIDDAHYLAKKIAQLRVFEDHEGKMNESLATIGGAVLSISQFTLYAQTKKGNRPSFIAAARPEVAEPLYEAFNQALREKNIPVATGKFGAEMQVSLINDGPVTILYDTREKE</sequence>